<dbReference type="InterPro" id="IPR001100">
    <property type="entry name" value="Pyr_nuc-diS_OxRdtase"/>
</dbReference>
<sequence>MSSSNTQFDLLVIGSGPGGYRAAVLAALRGRKVAIIERQTWGGTCLNRGCVPKKDWHHSAKLINKSKGFAKRGIVGGALQGDMNVAWQHQHEVVKTVRESYVDYLQRLGIEQFTGHGRFLDPHTVAVENGRGQTQISASHIIIATGSSPRMPAGITPASGRILHSDMLFDEAAPTGKRVVVVGGGVIGTEFAFIFQMLGKEVTWITNSKPLSKTLYTPQALGALNKALKAAGVEPRSRCRLESAEVTDEGVRLALQNGETVEADWVLIAAGRTPYTAELGLENTGVKRDAKGFVQATDYLQTAEKHIYAIGDVVGPYLTANQALADATLAVSNIIDGNTRKRDPLWVPELVYSALELGRLGMNDDMAEDEELEPAVGFAAFETSPKAMGQGDTEGFVRILADMDSGQLLGGEVIGDEAGEIIHLLALAPDRDTALKWIAEGRYNHPARSEEILNATETLASQWGLGEQIFG</sequence>
<evidence type="ECO:0000256" key="9">
    <source>
        <dbReference type="ARBA" id="ARBA00023284"/>
    </source>
</evidence>
<evidence type="ECO:0000313" key="14">
    <source>
        <dbReference type="EMBL" id="MEK8089711.1"/>
    </source>
</evidence>
<dbReference type="Gene3D" id="3.30.390.30">
    <property type="match status" value="1"/>
</dbReference>
<evidence type="ECO:0000313" key="15">
    <source>
        <dbReference type="Proteomes" id="UP001446205"/>
    </source>
</evidence>
<evidence type="ECO:0000256" key="4">
    <source>
        <dbReference type="ARBA" id="ARBA00022630"/>
    </source>
</evidence>
<dbReference type="Pfam" id="PF07992">
    <property type="entry name" value="Pyr_redox_2"/>
    <property type="match status" value="1"/>
</dbReference>
<keyword evidence="7" id="KW-0520">NAD</keyword>
<dbReference type="EMBL" id="JBBPCO010000007">
    <property type="protein sequence ID" value="MEK8089711.1"/>
    <property type="molecule type" value="Genomic_DNA"/>
</dbReference>
<dbReference type="InterPro" id="IPR036188">
    <property type="entry name" value="FAD/NAD-bd_sf"/>
</dbReference>
<feature type="domain" description="Pyridine nucleotide-disulphide oxidoreductase dimerisation" evidence="12">
    <location>
        <begin position="347"/>
        <end position="455"/>
    </location>
</feature>
<dbReference type="RefSeq" id="WP_341370769.1">
    <property type="nucleotide sequence ID" value="NZ_JBBPCO010000007.1"/>
</dbReference>
<gene>
    <name evidence="14" type="ORF">WOB96_08010</name>
</gene>
<keyword evidence="5 11" id="KW-0274">FAD</keyword>
<protein>
    <recommendedName>
        <fullName evidence="3">Dihydrolipoyl dehydrogenase</fullName>
    </recommendedName>
    <alternativeName>
        <fullName evidence="10">Dihydrolipoamide dehydrogenase</fullName>
    </alternativeName>
</protein>
<comment type="similarity">
    <text evidence="2 11">Belongs to the class-I pyridine nucleotide-disulfide oxidoreductase family.</text>
</comment>
<keyword evidence="8" id="KW-1015">Disulfide bond</keyword>
<dbReference type="GO" id="GO:0016491">
    <property type="term" value="F:oxidoreductase activity"/>
    <property type="evidence" value="ECO:0007669"/>
    <property type="project" value="UniProtKB-KW"/>
</dbReference>
<evidence type="ECO:0000256" key="8">
    <source>
        <dbReference type="ARBA" id="ARBA00023157"/>
    </source>
</evidence>
<dbReference type="InterPro" id="IPR004099">
    <property type="entry name" value="Pyr_nucl-diS_OxRdtase_dimer"/>
</dbReference>
<dbReference type="Gene3D" id="3.50.50.60">
    <property type="entry name" value="FAD/NAD(P)-binding domain"/>
    <property type="match status" value="2"/>
</dbReference>
<evidence type="ECO:0000256" key="1">
    <source>
        <dbReference type="ARBA" id="ARBA00001974"/>
    </source>
</evidence>
<dbReference type="Pfam" id="PF02852">
    <property type="entry name" value="Pyr_redox_dim"/>
    <property type="match status" value="1"/>
</dbReference>
<dbReference type="PRINTS" id="PR00368">
    <property type="entry name" value="FADPNR"/>
</dbReference>
<keyword evidence="9 11" id="KW-0676">Redox-active center</keyword>
<evidence type="ECO:0000256" key="5">
    <source>
        <dbReference type="ARBA" id="ARBA00022827"/>
    </source>
</evidence>
<evidence type="ECO:0000256" key="10">
    <source>
        <dbReference type="ARBA" id="ARBA00031281"/>
    </source>
</evidence>
<keyword evidence="6 11" id="KW-0560">Oxidoreductase</keyword>
<accession>A0ABU9D8J0</accession>
<keyword evidence="4 11" id="KW-0285">Flavoprotein</keyword>
<dbReference type="InterPro" id="IPR016156">
    <property type="entry name" value="FAD/NAD-linked_Rdtase_dimer_sf"/>
</dbReference>
<evidence type="ECO:0000256" key="6">
    <source>
        <dbReference type="ARBA" id="ARBA00023002"/>
    </source>
</evidence>
<name>A0ABU9D8J0_9PROT</name>
<comment type="cofactor">
    <cofactor evidence="1">
        <name>FAD</name>
        <dbReference type="ChEBI" id="CHEBI:57692"/>
    </cofactor>
</comment>
<reference evidence="14 15" key="1">
    <citation type="submission" date="2024-04" db="EMBL/GenBank/DDBJ databases">
        <authorList>
            <person name="Abashina T."/>
            <person name="Shaikin A."/>
        </authorList>
    </citation>
    <scope>NUCLEOTIDE SEQUENCE [LARGE SCALE GENOMIC DNA]</scope>
    <source>
        <strain evidence="14 15">AAFK</strain>
    </source>
</reference>
<dbReference type="PRINTS" id="PR00411">
    <property type="entry name" value="PNDRDTASEI"/>
</dbReference>
<evidence type="ECO:0000256" key="2">
    <source>
        <dbReference type="ARBA" id="ARBA00007532"/>
    </source>
</evidence>
<dbReference type="PANTHER" id="PTHR22912:SF217">
    <property type="entry name" value="DIHYDROLIPOYL DEHYDROGENASE"/>
    <property type="match status" value="1"/>
</dbReference>
<proteinExistence type="inferred from homology"/>
<dbReference type="InterPro" id="IPR050151">
    <property type="entry name" value="Class-I_Pyr_Nuc-Dis_Oxidored"/>
</dbReference>
<comment type="caution">
    <text evidence="14">The sequence shown here is derived from an EMBL/GenBank/DDBJ whole genome shotgun (WGS) entry which is preliminary data.</text>
</comment>
<dbReference type="Proteomes" id="UP001446205">
    <property type="component" value="Unassembled WGS sequence"/>
</dbReference>
<dbReference type="SUPFAM" id="SSF51905">
    <property type="entry name" value="FAD/NAD(P)-binding domain"/>
    <property type="match status" value="1"/>
</dbReference>
<keyword evidence="15" id="KW-1185">Reference proteome</keyword>
<evidence type="ECO:0000259" key="13">
    <source>
        <dbReference type="Pfam" id="PF07992"/>
    </source>
</evidence>
<evidence type="ECO:0000256" key="3">
    <source>
        <dbReference type="ARBA" id="ARBA00016961"/>
    </source>
</evidence>
<evidence type="ECO:0000256" key="11">
    <source>
        <dbReference type="RuleBase" id="RU003691"/>
    </source>
</evidence>
<dbReference type="PROSITE" id="PS00076">
    <property type="entry name" value="PYRIDINE_REDOX_1"/>
    <property type="match status" value="1"/>
</dbReference>
<dbReference type="SUPFAM" id="SSF55424">
    <property type="entry name" value="FAD/NAD-linked reductases, dimerisation (C-terminal) domain"/>
    <property type="match status" value="1"/>
</dbReference>
<organism evidence="14 15">
    <name type="scientific">Thermithiobacillus plumbiphilus</name>
    <dbReference type="NCBI Taxonomy" id="1729899"/>
    <lineage>
        <taxon>Bacteria</taxon>
        <taxon>Pseudomonadati</taxon>
        <taxon>Pseudomonadota</taxon>
        <taxon>Acidithiobacillia</taxon>
        <taxon>Acidithiobacillales</taxon>
        <taxon>Thermithiobacillaceae</taxon>
        <taxon>Thermithiobacillus</taxon>
    </lineage>
</organism>
<evidence type="ECO:0000259" key="12">
    <source>
        <dbReference type="Pfam" id="PF02852"/>
    </source>
</evidence>
<dbReference type="PANTHER" id="PTHR22912">
    <property type="entry name" value="DISULFIDE OXIDOREDUCTASE"/>
    <property type="match status" value="1"/>
</dbReference>
<dbReference type="InterPro" id="IPR012999">
    <property type="entry name" value="Pyr_OxRdtase_I_AS"/>
</dbReference>
<dbReference type="PIRSF" id="PIRSF000350">
    <property type="entry name" value="Mercury_reductase_MerA"/>
    <property type="match status" value="1"/>
</dbReference>
<dbReference type="InterPro" id="IPR023753">
    <property type="entry name" value="FAD/NAD-binding_dom"/>
</dbReference>
<feature type="domain" description="FAD/NAD(P)-binding" evidence="13">
    <location>
        <begin position="8"/>
        <end position="324"/>
    </location>
</feature>
<evidence type="ECO:0000256" key="7">
    <source>
        <dbReference type="ARBA" id="ARBA00023027"/>
    </source>
</evidence>